<dbReference type="CDD" id="cd00586">
    <property type="entry name" value="4HBT"/>
    <property type="match status" value="1"/>
</dbReference>
<dbReference type="OrthoDB" id="9800856at2"/>
<dbReference type="AlphaFoldDB" id="A0A1U7IZU5"/>
<proteinExistence type="predicted"/>
<comment type="caution">
    <text evidence="1">The sequence shown here is derived from an EMBL/GenBank/DDBJ whole genome shotgun (WGS) entry which is preliminary data.</text>
</comment>
<reference evidence="1 2" key="1">
    <citation type="submission" date="2016-11" db="EMBL/GenBank/DDBJ databases">
        <title>Draft Genome Sequences of Nine Cyanobacterial Strains from Diverse Habitats.</title>
        <authorList>
            <person name="Zhu T."/>
            <person name="Hou S."/>
            <person name="Lu X."/>
            <person name="Hess W.R."/>
        </authorList>
    </citation>
    <scope>NUCLEOTIDE SEQUENCE [LARGE SCALE GENOMIC DNA]</scope>
    <source>
        <strain evidence="1 2">NIES-30</strain>
    </source>
</reference>
<dbReference type="Pfam" id="PF13279">
    <property type="entry name" value="4HBT_2"/>
    <property type="match status" value="1"/>
</dbReference>
<dbReference type="RefSeq" id="WP_073610500.1">
    <property type="nucleotide sequence ID" value="NZ_MRCG01000020.1"/>
</dbReference>
<protein>
    <submittedName>
        <fullName evidence="1">Thioesterase</fullName>
    </submittedName>
</protein>
<dbReference type="InterPro" id="IPR050563">
    <property type="entry name" value="4-hydroxybenzoyl-CoA_TE"/>
</dbReference>
<dbReference type="SUPFAM" id="SSF54637">
    <property type="entry name" value="Thioesterase/thiol ester dehydrase-isomerase"/>
    <property type="match status" value="1"/>
</dbReference>
<dbReference type="Gene3D" id="3.10.129.10">
    <property type="entry name" value="Hotdog Thioesterase"/>
    <property type="match status" value="1"/>
</dbReference>
<evidence type="ECO:0000313" key="1">
    <source>
        <dbReference type="EMBL" id="OKH44799.1"/>
    </source>
</evidence>
<evidence type="ECO:0000313" key="2">
    <source>
        <dbReference type="Proteomes" id="UP000185557"/>
    </source>
</evidence>
<dbReference type="PANTHER" id="PTHR31793">
    <property type="entry name" value="4-HYDROXYBENZOYL-COA THIOESTERASE FAMILY MEMBER"/>
    <property type="match status" value="1"/>
</dbReference>
<organism evidence="1 2">
    <name type="scientific">Phormidium tenue NIES-30</name>
    <dbReference type="NCBI Taxonomy" id="549789"/>
    <lineage>
        <taxon>Bacteria</taxon>
        <taxon>Bacillati</taxon>
        <taxon>Cyanobacteriota</taxon>
        <taxon>Cyanophyceae</taxon>
        <taxon>Oscillatoriophycideae</taxon>
        <taxon>Oscillatoriales</taxon>
        <taxon>Oscillatoriaceae</taxon>
        <taxon>Phormidium</taxon>
    </lineage>
</organism>
<name>A0A1U7IZU5_9CYAN</name>
<dbReference type="EMBL" id="MRCG01000020">
    <property type="protein sequence ID" value="OKH44799.1"/>
    <property type="molecule type" value="Genomic_DNA"/>
</dbReference>
<gene>
    <name evidence="1" type="ORF">NIES30_21440</name>
</gene>
<dbReference type="PANTHER" id="PTHR31793:SF24">
    <property type="entry name" value="LONG-CHAIN ACYL-COA THIOESTERASE FADM"/>
    <property type="match status" value="1"/>
</dbReference>
<accession>A0A1U7IZU5</accession>
<dbReference type="GO" id="GO:0047617">
    <property type="term" value="F:fatty acyl-CoA hydrolase activity"/>
    <property type="evidence" value="ECO:0007669"/>
    <property type="project" value="TreeGrafter"/>
</dbReference>
<dbReference type="Proteomes" id="UP000185557">
    <property type="component" value="Unassembled WGS sequence"/>
</dbReference>
<keyword evidence="2" id="KW-1185">Reference proteome</keyword>
<dbReference type="STRING" id="549789.NIES30_21440"/>
<dbReference type="InterPro" id="IPR029069">
    <property type="entry name" value="HotDog_dom_sf"/>
</dbReference>
<sequence>MQKLLFDLEVYTYQIDFAGHVNNSVYIHWMEIGRLKLLEAIGMPIHEVLKQGIAPILVETNIAYKLPLYLGDRVQAQMWLSELRHVSAVMQFRFYNSNQVLAAEGVQKGLFVDAKTMRPMRLAADVKASFSSYLNVAAEA</sequence>